<dbReference type="PROSITE" id="PS50106">
    <property type="entry name" value="PDZ"/>
    <property type="match status" value="1"/>
</dbReference>
<dbReference type="Pfam" id="PF03572">
    <property type="entry name" value="Peptidase_S41"/>
    <property type="match status" value="1"/>
</dbReference>
<evidence type="ECO:0000313" key="4">
    <source>
        <dbReference type="EMBL" id="EFH82435.1"/>
    </source>
</evidence>
<dbReference type="GO" id="GO:0008236">
    <property type="term" value="F:serine-type peptidase activity"/>
    <property type="evidence" value="ECO:0007669"/>
    <property type="project" value="InterPro"/>
</dbReference>
<reference evidence="4 5" key="1">
    <citation type="journal article" date="2011" name="Stand. Genomic Sci.">
        <title>Non-contiguous finished genome sequence and contextual data of the filamentous soil bacterium Ktedonobacter racemifer type strain (SOSP1-21).</title>
        <authorList>
            <person name="Chang Y.J."/>
            <person name="Land M."/>
            <person name="Hauser L."/>
            <person name="Chertkov O."/>
            <person name="Del Rio T.G."/>
            <person name="Nolan M."/>
            <person name="Copeland A."/>
            <person name="Tice H."/>
            <person name="Cheng J.F."/>
            <person name="Lucas S."/>
            <person name="Han C."/>
            <person name="Goodwin L."/>
            <person name="Pitluck S."/>
            <person name="Ivanova N."/>
            <person name="Ovchinikova G."/>
            <person name="Pati A."/>
            <person name="Chen A."/>
            <person name="Palaniappan K."/>
            <person name="Mavromatis K."/>
            <person name="Liolios K."/>
            <person name="Brettin T."/>
            <person name="Fiebig A."/>
            <person name="Rohde M."/>
            <person name="Abt B."/>
            <person name="Goker M."/>
            <person name="Detter J.C."/>
            <person name="Woyke T."/>
            <person name="Bristow J."/>
            <person name="Eisen J.A."/>
            <person name="Markowitz V."/>
            <person name="Hugenholtz P."/>
            <person name="Kyrpides N.C."/>
            <person name="Klenk H.P."/>
            <person name="Lapidus A."/>
        </authorList>
    </citation>
    <scope>NUCLEOTIDE SEQUENCE [LARGE SCALE GENOMIC DNA]</scope>
    <source>
        <strain evidence="5">DSM 44963</strain>
    </source>
</reference>
<dbReference type="RefSeq" id="WP_007920545.1">
    <property type="nucleotide sequence ID" value="NZ_ADVG01000004.1"/>
</dbReference>
<dbReference type="SMART" id="SM00245">
    <property type="entry name" value="TSPc"/>
    <property type="match status" value="1"/>
</dbReference>
<dbReference type="CDD" id="cd07562">
    <property type="entry name" value="Peptidase_S41_TRI"/>
    <property type="match status" value="1"/>
</dbReference>
<keyword evidence="5" id="KW-1185">Reference proteome</keyword>
<feature type="region of interest" description="Disordered" evidence="1">
    <location>
        <begin position="177"/>
        <end position="231"/>
    </location>
</feature>
<evidence type="ECO:0000313" key="5">
    <source>
        <dbReference type="Proteomes" id="UP000004508"/>
    </source>
</evidence>
<dbReference type="InterPro" id="IPR001478">
    <property type="entry name" value="PDZ"/>
</dbReference>
<keyword evidence="2" id="KW-0812">Transmembrane</keyword>
<dbReference type="eggNOG" id="COG0793">
    <property type="taxonomic scope" value="Bacteria"/>
</dbReference>
<accession>D6U0U5</accession>
<dbReference type="InterPro" id="IPR036034">
    <property type="entry name" value="PDZ_sf"/>
</dbReference>
<dbReference type="Pfam" id="PF17820">
    <property type="entry name" value="PDZ_6"/>
    <property type="match status" value="1"/>
</dbReference>
<feature type="domain" description="PDZ" evidence="3">
    <location>
        <begin position="194"/>
        <end position="276"/>
    </location>
</feature>
<dbReference type="Gene3D" id="3.90.226.10">
    <property type="entry name" value="2-enoyl-CoA Hydratase, Chain A, domain 1"/>
    <property type="match status" value="1"/>
</dbReference>
<dbReference type="GO" id="GO:0004175">
    <property type="term" value="F:endopeptidase activity"/>
    <property type="evidence" value="ECO:0007669"/>
    <property type="project" value="TreeGrafter"/>
</dbReference>
<gene>
    <name evidence="4" type="ORF">Krac_3247</name>
</gene>
<dbReference type="GO" id="GO:0007165">
    <property type="term" value="P:signal transduction"/>
    <property type="evidence" value="ECO:0007669"/>
    <property type="project" value="TreeGrafter"/>
</dbReference>
<dbReference type="SUPFAM" id="SSF52096">
    <property type="entry name" value="ClpP/crotonase"/>
    <property type="match status" value="1"/>
</dbReference>
<dbReference type="EMBL" id="ADVG01000004">
    <property type="protein sequence ID" value="EFH82435.1"/>
    <property type="molecule type" value="Genomic_DNA"/>
</dbReference>
<dbReference type="OrthoDB" id="140998at2"/>
<dbReference type="InterPro" id="IPR041489">
    <property type="entry name" value="PDZ_6"/>
</dbReference>
<dbReference type="InterPro" id="IPR029045">
    <property type="entry name" value="ClpP/crotonase-like_dom_sf"/>
</dbReference>
<sequence>MNKVSEKPALAQGETKASLPEKQWWRQDSARLVCLVIVVGLVAASFLYLTWRAAPPIVSGSSSCGTQSQSVENPAPSSIHAIKQAYNCILDTYPTVLDPRSLLQHAMSGMVNYLVQQHQDQRSAVLPALTGDRQVDWQAFERTYTTMTAHLSSNQQGLVAAAITGMVDGLHDDHANYMPPPRDNTRGGESAPPGTRTGLGIHLPFYSPEQFAQSSPPLSIRSVDPGSPAGQAGLRPGDTIITINGFPPFINQKPVQAVISPLSGSGLVQLQIQHPGADSTIRVSLTPAAYPADPLVSTRMLSGNILYVHFTQFQRGVYEQINQAVQEAGAQLKGVILDMRGNGGGDAEEQRRIISMFVHNQVISSTVDRQGQRSDMRTDDGIPLYHVRLVALIDRGCASACEATAMDIQDLHLGRLVGERTAGIASGPSSDFFLDDGSVVTVPVAFMQGPAGEVISGIGVPPDDEVYPTPADLAAGHDPVLERALQVL</sequence>
<dbReference type="STRING" id="485913.Krac_3247"/>
<evidence type="ECO:0000259" key="3">
    <source>
        <dbReference type="PROSITE" id="PS50106"/>
    </source>
</evidence>
<name>D6U0U5_KTERA</name>
<evidence type="ECO:0000256" key="1">
    <source>
        <dbReference type="SAM" id="MobiDB-lite"/>
    </source>
</evidence>
<dbReference type="AlphaFoldDB" id="D6U0U5"/>
<evidence type="ECO:0000256" key="2">
    <source>
        <dbReference type="SAM" id="Phobius"/>
    </source>
</evidence>
<dbReference type="SMART" id="SM00228">
    <property type="entry name" value="PDZ"/>
    <property type="match status" value="1"/>
</dbReference>
<dbReference type="Gene3D" id="2.30.42.10">
    <property type="match status" value="1"/>
</dbReference>
<organism evidence="4 5">
    <name type="scientific">Ktedonobacter racemifer DSM 44963</name>
    <dbReference type="NCBI Taxonomy" id="485913"/>
    <lineage>
        <taxon>Bacteria</taxon>
        <taxon>Bacillati</taxon>
        <taxon>Chloroflexota</taxon>
        <taxon>Ktedonobacteria</taxon>
        <taxon>Ktedonobacterales</taxon>
        <taxon>Ktedonobacteraceae</taxon>
        <taxon>Ktedonobacter</taxon>
    </lineage>
</organism>
<proteinExistence type="predicted"/>
<dbReference type="InParanoid" id="D6U0U5"/>
<dbReference type="InterPro" id="IPR005151">
    <property type="entry name" value="Tail-specific_protease"/>
</dbReference>
<dbReference type="PANTHER" id="PTHR32060:SF30">
    <property type="entry name" value="CARBOXY-TERMINAL PROCESSING PROTEASE CTPA"/>
    <property type="match status" value="1"/>
</dbReference>
<comment type="caution">
    <text evidence="4">The sequence shown here is derived from an EMBL/GenBank/DDBJ whole genome shotgun (WGS) entry which is preliminary data.</text>
</comment>
<keyword evidence="2" id="KW-0472">Membrane</keyword>
<dbReference type="GO" id="GO:0030288">
    <property type="term" value="C:outer membrane-bounded periplasmic space"/>
    <property type="evidence" value="ECO:0007669"/>
    <property type="project" value="TreeGrafter"/>
</dbReference>
<keyword evidence="2" id="KW-1133">Transmembrane helix</keyword>
<dbReference type="PANTHER" id="PTHR32060">
    <property type="entry name" value="TAIL-SPECIFIC PROTEASE"/>
    <property type="match status" value="1"/>
</dbReference>
<protein>
    <submittedName>
        <fullName evidence="4">Peptidase S41</fullName>
    </submittedName>
</protein>
<feature type="transmembrane region" description="Helical" evidence="2">
    <location>
        <begin position="32"/>
        <end position="51"/>
    </location>
</feature>
<dbReference type="SUPFAM" id="SSF50156">
    <property type="entry name" value="PDZ domain-like"/>
    <property type="match status" value="1"/>
</dbReference>
<dbReference type="Proteomes" id="UP000004508">
    <property type="component" value="Unassembled WGS sequence"/>
</dbReference>
<dbReference type="GO" id="GO:0006508">
    <property type="term" value="P:proteolysis"/>
    <property type="evidence" value="ECO:0007669"/>
    <property type="project" value="InterPro"/>
</dbReference>